<proteinExistence type="predicted"/>
<gene>
    <name evidence="1" type="ORF">QWZ10_12665</name>
</gene>
<evidence type="ECO:0000313" key="2">
    <source>
        <dbReference type="Proteomes" id="UP001243846"/>
    </source>
</evidence>
<comment type="caution">
    <text evidence="1">The sequence shown here is derived from an EMBL/GenBank/DDBJ whole genome shotgun (WGS) entry which is preliminary data.</text>
</comment>
<dbReference type="Proteomes" id="UP001243846">
    <property type="component" value="Unassembled WGS sequence"/>
</dbReference>
<accession>A0ABT8D6J8</accession>
<organism evidence="1 2">
    <name type="scientific">Paracoccus cavernae</name>
    <dbReference type="NCBI Taxonomy" id="1571207"/>
    <lineage>
        <taxon>Bacteria</taxon>
        <taxon>Pseudomonadati</taxon>
        <taxon>Pseudomonadota</taxon>
        <taxon>Alphaproteobacteria</taxon>
        <taxon>Rhodobacterales</taxon>
        <taxon>Paracoccaceae</taxon>
        <taxon>Paracoccus</taxon>
    </lineage>
</organism>
<keyword evidence="2" id="KW-1185">Reference proteome</keyword>
<protein>
    <submittedName>
        <fullName evidence="1">Uncharacterized protein</fullName>
    </submittedName>
</protein>
<dbReference type="EMBL" id="JAUFRC010000001">
    <property type="protein sequence ID" value="MDN3712393.1"/>
    <property type="molecule type" value="Genomic_DNA"/>
</dbReference>
<evidence type="ECO:0000313" key="1">
    <source>
        <dbReference type="EMBL" id="MDN3712393.1"/>
    </source>
</evidence>
<name>A0ABT8D6J8_9RHOB</name>
<reference evidence="2" key="1">
    <citation type="journal article" date="2019" name="Int. J. Syst. Evol. Microbiol.">
        <title>The Global Catalogue of Microorganisms (GCM) 10K type strain sequencing project: providing services to taxonomists for standard genome sequencing and annotation.</title>
        <authorList>
            <consortium name="The Broad Institute Genomics Platform"/>
            <consortium name="The Broad Institute Genome Sequencing Center for Infectious Disease"/>
            <person name="Wu L."/>
            <person name="Ma J."/>
        </authorList>
    </citation>
    <scope>NUCLEOTIDE SEQUENCE [LARGE SCALE GENOMIC DNA]</scope>
    <source>
        <strain evidence="2">CECT 8482</strain>
    </source>
</reference>
<sequence>MPRTGRGGQNRVAGLFGIGGAGIEAHTLVVFDEAQREGRDHRARCRDIGAQRDIGGFGAFERRLERGLFLARSVMAVTVTRAGAIEILARGPVRRL</sequence>